<protein>
    <recommendedName>
        <fullName evidence="4">Tetratricopeptide repeat protein</fullName>
    </recommendedName>
</protein>
<dbReference type="AlphaFoldDB" id="A0A975H813"/>
<accession>A0A975H813</accession>
<sequence length="426" mass="49057">MKKILLTLCCVITFSMSYAQSNLDIANVYIKRANSVIEESINYKEALSLFEKAMKYMDTITSPEIASLGSRIYFELENYREAKKYSKQFFLVSKNRKSDMYQQQLDLFVTINEELELQIAEEKRIEAERIKKEKELQRIDSLKTVWKAASEKLAIKVDSIYSFNKNNYALYSKEGKFGVINDVGSIVVEASEFPYGISFEGYIVLQNKKEDPNKIFYFNTYKGTGNMLPNPSDFNSISTHFGEVMLPRSNGRLVTYPNNSYEPMIYDLNVKKVVKVSNQKDLLKTLKKGDIIRKYNKDGEVKIEKEWYIFGGHLGGGVHPLYVEDDYNINAYLFSVDGTVSPANSKYKYLGAFHNNKIEAIKENERVWLNQNGTKVDDLKDAIANYEGNSKVVKLEDGKYQILKDGKIVKGTESLEKMVDYLRKFN</sequence>
<evidence type="ECO:0008006" key="4">
    <source>
        <dbReference type="Google" id="ProtNLM"/>
    </source>
</evidence>
<organism evidence="2 3">
    <name type="scientific">Polaribacter cellanae</name>
    <dbReference type="NCBI Taxonomy" id="2818493"/>
    <lineage>
        <taxon>Bacteria</taxon>
        <taxon>Pseudomonadati</taxon>
        <taxon>Bacteroidota</taxon>
        <taxon>Flavobacteriia</taxon>
        <taxon>Flavobacteriales</taxon>
        <taxon>Flavobacteriaceae</taxon>
    </lineage>
</organism>
<gene>
    <name evidence="2" type="ORF">J3359_07460</name>
</gene>
<feature type="chain" id="PRO_5036712990" description="Tetratricopeptide repeat protein" evidence="1">
    <location>
        <begin position="20"/>
        <end position="426"/>
    </location>
</feature>
<dbReference type="EMBL" id="CP071869">
    <property type="protein sequence ID" value="QTE24091.1"/>
    <property type="molecule type" value="Genomic_DNA"/>
</dbReference>
<keyword evidence="1" id="KW-0732">Signal</keyword>
<evidence type="ECO:0000313" key="3">
    <source>
        <dbReference type="Proteomes" id="UP000663920"/>
    </source>
</evidence>
<keyword evidence="3" id="KW-1185">Reference proteome</keyword>
<dbReference type="Proteomes" id="UP000663920">
    <property type="component" value="Chromosome"/>
</dbReference>
<proteinExistence type="predicted"/>
<reference evidence="2 3" key="1">
    <citation type="submission" date="2021-03" db="EMBL/GenBank/DDBJ databases">
        <title>Complete genome of Polaribacter_sp.SM13.</title>
        <authorList>
            <person name="Jeong S.W."/>
            <person name="Bae J.W."/>
        </authorList>
    </citation>
    <scope>NUCLEOTIDE SEQUENCE [LARGE SCALE GENOMIC DNA]</scope>
    <source>
        <strain evidence="2 3">SM13</strain>
    </source>
</reference>
<dbReference type="KEGG" id="pcea:J3359_07460"/>
<dbReference type="RefSeq" id="WP_208080075.1">
    <property type="nucleotide sequence ID" value="NZ_CP071869.1"/>
</dbReference>
<evidence type="ECO:0000313" key="2">
    <source>
        <dbReference type="EMBL" id="QTE24091.1"/>
    </source>
</evidence>
<feature type="signal peptide" evidence="1">
    <location>
        <begin position="1"/>
        <end position="19"/>
    </location>
</feature>
<evidence type="ECO:0000256" key="1">
    <source>
        <dbReference type="SAM" id="SignalP"/>
    </source>
</evidence>
<name>A0A975H813_9FLAO</name>